<comment type="caution">
    <text evidence="3">The sequence shown here is derived from an EMBL/GenBank/DDBJ whole genome shotgun (WGS) entry which is preliminary data.</text>
</comment>
<evidence type="ECO:0000259" key="2">
    <source>
        <dbReference type="Pfam" id="PF02272"/>
    </source>
</evidence>
<proteinExistence type="predicted"/>
<keyword evidence="4" id="KW-1185">Reference proteome</keyword>
<dbReference type="EMBL" id="AWVF01000315">
    <property type="protein sequence ID" value="ERJ91428.1"/>
    <property type="molecule type" value="Genomic_DNA"/>
</dbReference>
<evidence type="ECO:0000313" key="3">
    <source>
        <dbReference type="EMBL" id="ERJ91428.1"/>
    </source>
</evidence>
<dbReference type="Gene3D" id="3.90.1640.10">
    <property type="entry name" value="inorganic pyrophosphatase (n-terminal core)"/>
    <property type="match status" value="1"/>
</dbReference>
<dbReference type="InterPro" id="IPR038763">
    <property type="entry name" value="DHH_sf"/>
</dbReference>
<evidence type="ECO:0000313" key="4">
    <source>
        <dbReference type="Proteomes" id="UP000016662"/>
    </source>
</evidence>
<dbReference type="Proteomes" id="UP000016662">
    <property type="component" value="Unassembled WGS sequence"/>
</dbReference>
<feature type="domain" description="DHHA1" evidence="2">
    <location>
        <begin position="236"/>
        <end position="320"/>
    </location>
</feature>
<dbReference type="HOGENOM" id="CLU_039720_0_0_9"/>
<organism evidence="3 4">
    <name type="scientific">Ruminococcus callidus ATCC 27760</name>
    <dbReference type="NCBI Taxonomy" id="411473"/>
    <lineage>
        <taxon>Bacteria</taxon>
        <taxon>Bacillati</taxon>
        <taxon>Bacillota</taxon>
        <taxon>Clostridia</taxon>
        <taxon>Eubacteriales</taxon>
        <taxon>Oscillospiraceae</taxon>
        <taxon>Ruminococcus</taxon>
    </lineage>
</organism>
<dbReference type="AlphaFoldDB" id="U2LWE8"/>
<name>U2LWE8_9FIRM</name>
<sequence length="325" mass="35664">MNGVQELTLAKTAAWLQQCEDAYILIHRSPDGDCIGAGYALAEILQQLGKRAAVLCNDEIPPRYQFMLPEQPAAADFPPKCIIAVDVADAKLLGSRIQEQYGSRVDLCIDHHVSNVPYAKARLLDGTASAVCEILYRLCRVLPVQITDSIAVCLYTGMATDTGCFQYDNAGPETHRAVAALMEICPDVRYAWINRKMFAVKSFGRLQLDKLLIDHLECYLDGKCVLICVSQEFLKKFHVDEAELEGIAGFPLQVEGAEIGITMKEKEAGKFRISMRSADQVNVSAICQRLGGGGHVKAAGCQVEGTADEVRRILLDAVKEEWGKA</sequence>
<dbReference type="SUPFAM" id="SSF64182">
    <property type="entry name" value="DHH phosphoesterases"/>
    <property type="match status" value="1"/>
</dbReference>
<dbReference type="Gene3D" id="3.10.310.30">
    <property type="match status" value="1"/>
</dbReference>
<feature type="domain" description="DDH" evidence="1">
    <location>
        <begin position="23"/>
        <end position="158"/>
    </location>
</feature>
<dbReference type="InterPro" id="IPR001667">
    <property type="entry name" value="DDH_dom"/>
</dbReference>
<dbReference type="OrthoDB" id="9803668at2"/>
<dbReference type="Pfam" id="PF02272">
    <property type="entry name" value="DHHA1"/>
    <property type="match status" value="1"/>
</dbReference>
<dbReference type="InterPro" id="IPR003156">
    <property type="entry name" value="DHHA1_dom"/>
</dbReference>
<dbReference type="PANTHER" id="PTHR47618">
    <property type="entry name" value="BIFUNCTIONAL OLIGORIBONUCLEASE AND PAP PHOSPHATASE NRNA"/>
    <property type="match status" value="1"/>
</dbReference>
<dbReference type="PATRIC" id="fig|411473.3.peg.2171"/>
<reference evidence="3 4" key="1">
    <citation type="submission" date="2013-07" db="EMBL/GenBank/DDBJ databases">
        <authorList>
            <person name="Weinstock G."/>
            <person name="Sodergren E."/>
            <person name="Wylie T."/>
            <person name="Fulton L."/>
            <person name="Fulton R."/>
            <person name="Fronick C."/>
            <person name="O'Laughlin M."/>
            <person name="Godfrey J."/>
            <person name="Miner T."/>
            <person name="Herter B."/>
            <person name="Appelbaum E."/>
            <person name="Cordes M."/>
            <person name="Lek S."/>
            <person name="Wollam A."/>
            <person name="Pepin K.H."/>
            <person name="Palsikar V.B."/>
            <person name="Mitreva M."/>
            <person name="Wilson R.K."/>
        </authorList>
    </citation>
    <scope>NUCLEOTIDE SEQUENCE [LARGE SCALE GENOMIC DNA]</scope>
    <source>
        <strain evidence="3 4">ATCC 27760</strain>
    </source>
</reference>
<dbReference type="GO" id="GO:0003676">
    <property type="term" value="F:nucleic acid binding"/>
    <property type="evidence" value="ECO:0007669"/>
    <property type="project" value="InterPro"/>
</dbReference>
<dbReference type="Pfam" id="PF01368">
    <property type="entry name" value="DHH"/>
    <property type="match status" value="1"/>
</dbReference>
<dbReference type="PANTHER" id="PTHR47618:SF1">
    <property type="entry name" value="BIFUNCTIONAL OLIGORIBONUCLEASE AND PAP PHOSPHATASE NRNA"/>
    <property type="match status" value="1"/>
</dbReference>
<dbReference type="eggNOG" id="COG0618">
    <property type="taxonomic scope" value="Bacteria"/>
</dbReference>
<dbReference type="InterPro" id="IPR051319">
    <property type="entry name" value="Oligoribo/pAp-PDE_c-di-AMP_PDE"/>
</dbReference>
<dbReference type="STRING" id="411473.RUMCAL_02595"/>
<gene>
    <name evidence="3" type="ORF">RUMCAL_02595</name>
</gene>
<protein>
    <submittedName>
        <fullName evidence="3">DHHA1 domain protein</fullName>
    </submittedName>
</protein>
<evidence type="ECO:0000259" key="1">
    <source>
        <dbReference type="Pfam" id="PF01368"/>
    </source>
</evidence>
<accession>U2LWE8</accession>